<dbReference type="PANTHER" id="PTHR33144:SF45">
    <property type="entry name" value="TRANSPOSASE TNP1_EN_SPM-LIKE DOMAIN-CONTAINING PROTEIN"/>
    <property type="match status" value="1"/>
</dbReference>
<feature type="region of interest" description="Disordered" evidence="2">
    <location>
        <begin position="24"/>
        <end position="65"/>
    </location>
</feature>
<dbReference type="CDD" id="cd22249">
    <property type="entry name" value="UDM1_RNF168_RNF169-like"/>
    <property type="match status" value="1"/>
</dbReference>
<gene>
    <name evidence="3" type="ORF">DVH24_033197</name>
</gene>
<dbReference type="Proteomes" id="UP000290289">
    <property type="component" value="Chromosome 8"/>
</dbReference>
<keyword evidence="4" id="KW-1185">Reference proteome</keyword>
<dbReference type="AlphaFoldDB" id="A0A498JFY4"/>
<proteinExistence type="predicted"/>
<organism evidence="3 4">
    <name type="scientific">Malus domestica</name>
    <name type="common">Apple</name>
    <name type="synonym">Pyrus malus</name>
    <dbReference type="NCBI Taxonomy" id="3750"/>
    <lineage>
        <taxon>Eukaryota</taxon>
        <taxon>Viridiplantae</taxon>
        <taxon>Streptophyta</taxon>
        <taxon>Embryophyta</taxon>
        <taxon>Tracheophyta</taxon>
        <taxon>Spermatophyta</taxon>
        <taxon>Magnoliopsida</taxon>
        <taxon>eudicotyledons</taxon>
        <taxon>Gunneridae</taxon>
        <taxon>Pentapetalae</taxon>
        <taxon>rosids</taxon>
        <taxon>fabids</taxon>
        <taxon>Rosales</taxon>
        <taxon>Rosaceae</taxon>
        <taxon>Amygdaloideae</taxon>
        <taxon>Maleae</taxon>
        <taxon>Malus</taxon>
    </lineage>
</organism>
<feature type="coiled-coil region" evidence="1">
    <location>
        <begin position="437"/>
        <end position="471"/>
    </location>
</feature>
<reference evidence="3 4" key="1">
    <citation type="submission" date="2018-10" db="EMBL/GenBank/DDBJ databases">
        <title>A high-quality apple genome assembly.</title>
        <authorList>
            <person name="Hu J."/>
        </authorList>
    </citation>
    <scope>NUCLEOTIDE SEQUENCE [LARGE SCALE GENOMIC DNA]</scope>
    <source>
        <strain evidence="4">cv. HFTH1</strain>
        <tissue evidence="3">Young leaf</tissue>
    </source>
</reference>
<dbReference type="EMBL" id="RDQH01000334">
    <property type="protein sequence ID" value="RXH92301.1"/>
    <property type="molecule type" value="Genomic_DNA"/>
</dbReference>
<sequence length="552" mass="61918">MYPISISAPSISLSPFYLSQSVSPSLSKKSNTAPPSSPSISTPLICPVQRHSSGDTHRDTGGPHYGLVEDTLRTGGSGHPKEVLPNELYSQLAIYIAAAHALKPNYNMPNLMLDDDAFLASVETQPHSPFGVLAPNESFATYQHHETCSGNMQSSGSTSLSATTRKKNMGVNRIRWGRGRRENLNFNRFGQAFSPRDNVARFGRYIAMLARDGGLILIDSLDWRKIDSSKLDRVWLLVQATIEWTNSRAAGNEEKVRGIVETKIHDRFRTWRAKLCKLYYVPFENSEQRKHCDDARVIQTQWQALVAHWDKMENKRRCATNAKNQRMLKTSHTTGSTTFIQIQNDYDEEHDGCEPDCVTFFKMTHTRGPKQLPEHAESARMMLAFENLEVEVCECGEGVTTEVRNRIYAEVLGPEKRNQVRGFGLGVGLSREVKYLREAYEAQKHEANEKVEKMKKESEESIQRLRAEQEENLRLAKVQMAEQLKFMLAHVGNNIGSFGVGALQSTLTQQQGYGSSHGQISLFEGGNDKNVQCGPPVSSAMMHEDCQSENTG</sequence>
<accession>A0A498JFY4</accession>
<protein>
    <submittedName>
        <fullName evidence="3">Uncharacterized protein</fullName>
    </submittedName>
</protein>
<feature type="compositionally biased region" description="Basic and acidic residues" evidence="2">
    <location>
        <begin position="52"/>
        <end position="61"/>
    </location>
</feature>
<dbReference type="Pfam" id="PF03004">
    <property type="entry name" value="Transposase_24"/>
    <property type="match status" value="1"/>
</dbReference>
<evidence type="ECO:0000256" key="1">
    <source>
        <dbReference type="SAM" id="Coils"/>
    </source>
</evidence>
<name>A0A498JFY4_MALDO</name>
<comment type="caution">
    <text evidence="3">The sequence shown here is derived from an EMBL/GenBank/DDBJ whole genome shotgun (WGS) entry which is preliminary data.</text>
</comment>
<evidence type="ECO:0000313" key="3">
    <source>
        <dbReference type="EMBL" id="RXH92301.1"/>
    </source>
</evidence>
<dbReference type="PANTHER" id="PTHR33144">
    <property type="entry name" value="OS10G0409366 PROTEIN-RELATED"/>
    <property type="match status" value="1"/>
</dbReference>
<evidence type="ECO:0000313" key="4">
    <source>
        <dbReference type="Proteomes" id="UP000290289"/>
    </source>
</evidence>
<dbReference type="STRING" id="3750.A0A498JFY4"/>
<evidence type="ECO:0000256" key="2">
    <source>
        <dbReference type="SAM" id="MobiDB-lite"/>
    </source>
</evidence>
<keyword evidence="1" id="KW-0175">Coiled coil</keyword>
<dbReference type="InterPro" id="IPR004252">
    <property type="entry name" value="Probable_transposase_24"/>
</dbReference>